<accession>A0ABQ6IKL2</accession>
<evidence type="ECO:0000313" key="5">
    <source>
        <dbReference type="EMBL" id="GMA37920.1"/>
    </source>
</evidence>
<keyword evidence="2" id="KW-1133">Transmembrane helix</keyword>
<dbReference type="EMBL" id="BSUN01000003">
    <property type="protein sequence ID" value="GMA37920.1"/>
    <property type="molecule type" value="Genomic_DNA"/>
</dbReference>
<feature type="transmembrane region" description="Helical" evidence="2">
    <location>
        <begin position="245"/>
        <end position="264"/>
    </location>
</feature>
<comment type="caution">
    <text evidence="4">The sequence shown here is derived from an EMBL/GenBank/DDBJ whole genome shotgun (WGS) entry which is preliminary data.</text>
</comment>
<feature type="region of interest" description="Disordered" evidence="1">
    <location>
        <begin position="406"/>
        <end position="533"/>
    </location>
</feature>
<keyword evidence="6" id="KW-1185">Reference proteome</keyword>
<feature type="compositionally biased region" description="Low complexity" evidence="1">
    <location>
        <begin position="493"/>
        <end position="504"/>
    </location>
</feature>
<dbReference type="EMBL" id="BSUN01000002">
    <property type="protein sequence ID" value="GMA37815.1"/>
    <property type="molecule type" value="Genomic_DNA"/>
</dbReference>
<organism evidence="4 6">
    <name type="scientific">Demequina litorisediminis</name>
    <dbReference type="NCBI Taxonomy" id="1849022"/>
    <lineage>
        <taxon>Bacteria</taxon>
        <taxon>Bacillati</taxon>
        <taxon>Actinomycetota</taxon>
        <taxon>Actinomycetes</taxon>
        <taxon>Micrococcales</taxon>
        <taxon>Demequinaceae</taxon>
        <taxon>Demequina</taxon>
    </lineage>
</organism>
<sequence length="576" mass="54830">MDIPGLGWLTGPVADALTGSVFAEIAEMTQEALGVAVGSVGTAWVHIGVPVLSSSPGAKTPGVMDAAGVSSTYPVLDWVAWGGAVLAVLALICLAMLMMRSSRAGDGAMAIGRMGAVLVAVGLLGAAGPIARAVVGRGPRGVAGAAAFIQSSLWGWLLVLVLLSVMVGAIRIIIDQRMEPAKDLLRSILTLITVTAVGTTMIGLLIAATDKFSVWILSRSLECNAADASCFGEGLTSLLVIGGPATMGGGLGMLLVIIMGLLAVCATLLQIVLLVARGAMLVVLTGVLPLTASFTNTGMGRTWFNRSVAWVIALILYKPVAAIIYATAFKLVGDGASGIFPDRDDPLLTLAAGVVLMVLALIAMPALMRFITPAVGAVISAGGGGVAMGAGMAVASGAQTMAYGMRGAGQASRTPQQSPSGNSGGGSPTPAASQGAPGGPGSPGSPGAPGTGTAGAPGAIGADGGTHSSTGAGGAPGAPGTTAPGAPPGGGTPPASGAAPVASGAAGGAAGAGAAGAGGAAAAGGGATAAGAAAAPATGGASLVIAAGAQAGMQVSQAIAKGASDVAENTADGAQS</sequence>
<gene>
    <name evidence="3" type="ORF">GCM10025876_40190</name>
    <name evidence="4" type="ORF">GCM10025876_40790</name>
    <name evidence="5" type="ORF">GCM10025876_41240</name>
</gene>
<protein>
    <recommendedName>
        <fullName evidence="7">TrbL/VirB6 plasmid conjugal transfer protein</fullName>
    </recommendedName>
</protein>
<feature type="transmembrane region" description="Helical" evidence="2">
    <location>
        <begin position="186"/>
        <end position="208"/>
    </location>
</feature>
<name>A0ABQ6IKL2_9MICO</name>
<dbReference type="EMBL" id="BSUN01000002">
    <property type="protein sequence ID" value="GMA37875.1"/>
    <property type="molecule type" value="Genomic_DNA"/>
</dbReference>
<proteinExistence type="predicted"/>
<feature type="transmembrane region" description="Helical" evidence="2">
    <location>
        <begin position="110"/>
        <end position="133"/>
    </location>
</feature>
<reference evidence="4" key="1">
    <citation type="journal article" date="2014" name="Int. J. Syst. Evol. Microbiol.">
        <title>Complete genome of a new Firmicutes species belonging to the dominant human colonic microbiota ('Ruminococcus bicirculans') reveals two chromosomes and a selective capacity to utilize plant glucans.</title>
        <authorList>
            <consortium name="NISC Comparative Sequencing Program"/>
            <person name="Wegmann U."/>
            <person name="Louis P."/>
            <person name="Goesmann A."/>
            <person name="Henrissat B."/>
            <person name="Duncan S.H."/>
            <person name="Flint H.J."/>
        </authorList>
    </citation>
    <scope>NUCLEOTIDE SEQUENCE</scope>
    <source>
        <strain evidence="4">NBRC 112299</strain>
    </source>
</reference>
<keyword evidence="2" id="KW-0812">Transmembrane</keyword>
<evidence type="ECO:0000313" key="4">
    <source>
        <dbReference type="EMBL" id="GMA37875.1"/>
    </source>
</evidence>
<evidence type="ECO:0008006" key="7">
    <source>
        <dbReference type="Google" id="ProtNLM"/>
    </source>
</evidence>
<dbReference type="Proteomes" id="UP001157125">
    <property type="component" value="Unassembled WGS sequence"/>
</dbReference>
<feature type="transmembrane region" description="Helical" evidence="2">
    <location>
        <begin position="78"/>
        <end position="98"/>
    </location>
</feature>
<feature type="transmembrane region" description="Helical" evidence="2">
    <location>
        <begin position="374"/>
        <end position="396"/>
    </location>
</feature>
<feature type="compositionally biased region" description="Low complexity" evidence="1">
    <location>
        <begin position="456"/>
        <end position="470"/>
    </location>
</feature>
<reference evidence="6" key="2">
    <citation type="journal article" date="2019" name="Int. J. Syst. Evol. Microbiol.">
        <title>The Global Catalogue of Microorganisms (GCM) 10K type strain sequencing project: providing services to taxonomists for standard genome sequencing and annotation.</title>
        <authorList>
            <consortium name="The Broad Institute Genomics Platform"/>
            <consortium name="The Broad Institute Genome Sequencing Center for Infectious Disease"/>
            <person name="Wu L."/>
            <person name="Ma J."/>
        </authorList>
    </citation>
    <scope>NUCLEOTIDE SEQUENCE [LARGE SCALE GENOMIC DNA]</scope>
    <source>
        <strain evidence="6">NBRC 112299</strain>
    </source>
</reference>
<reference evidence="4" key="3">
    <citation type="submission" date="2023-02" db="EMBL/GenBank/DDBJ databases">
        <authorList>
            <person name="Sun Q."/>
            <person name="Mori K."/>
        </authorList>
    </citation>
    <scope>NUCLEOTIDE SEQUENCE</scope>
    <source>
        <strain evidence="4">NBRC 112299</strain>
    </source>
</reference>
<evidence type="ECO:0000313" key="6">
    <source>
        <dbReference type="Proteomes" id="UP001157125"/>
    </source>
</evidence>
<evidence type="ECO:0000313" key="3">
    <source>
        <dbReference type="EMBL" id="GMA37815.1"/>
    </source>
</evidence>
<keyword evidence="2" id="KW-0472">Membrane</keyword>
<feature type="transmembrane region" description="Helical" evidence="2">
    <location>
        <begin position="307"/>
        <end position="326"/>
    </location>
</feature>
<dbReference type="RefSeq" id="WP_284329530.1">
    <property type="nucleotide sequence ID" value="NZ_BSUN01000002.1"/>
</dbReference>
<dbReference type="Pfam" id="PF19590">
    <property type="entry name" value="TrbL_3"/>
    <property type="match status" value="1"/>
</dbReference>
<feature type="compositionally biased region" description="Gly residues" evidence="1">
    <location>
        <begin position="505"/>
        <end position="528"/>
    </location>
</feature>
<evidence type="ECO:0000256" key="2">
    <source>
        <dbReference type="SAM" id="Phobius"/>
    </source>
</evidence>
<evidence type="ECO:0000256" key="1">
    <source>
        <dbReference type="SAM" id="MobiDB-lite"/>
    </source>
</evidence>
<feature type="compositionally biased region" description="Gly residues" evidence="1">
    <location>
        <begin position="436"/>
        <end position="455"/>
    </location>
</feature>
<dbReference type="InterPro" id="IPR045782">
    <property type="entry name" value="TrbL_3"/>
</dbReference>
<feature type="transmembrane region" description="Helical" evidence="2">
    <location>
        <begin position="153"/>
        <end position="174"/>
    </location>
</feature>
<feature type="transmembrane region" description="Helical" evidence="2">
    <location>
        <begin position="347"/>
        <end position="368"/>
    </location>
</feature>